<feature type="modified residue" description="4-aspartylphosphate" evidence="6">
    <location>
        <position position="793"/>
    </location>
</feature>
<evidence type="ECO:0000256" key="1">
    <source>
        <dbReference type="ARBA" id="ARBA00000085"/>
    </source>
</evidence>
<dbReference type="CDD" id="cd00130">
    <property type="entry name" value="PAS"/>
    <property type="match status" value="2"/>
</dbReference>
<dbReference type="SMART" id="SM00388">
    <property type="entry name" value="HisKA"/>
    <property type="match status" value="1"/>
</dbReference>
<evidence type="ECO:0000256" key="6">
    <source>
        <dbReference type="PROSITE-ProRule" id="PRU00169"/>
    </source>
</evidence>
<dbReference type="SMART" id="SM00091">
    <property type="entry name" value="PAS"/>
    <property type="match status" value="3"/>
</dbReference>
<dbReference type="InterPro" id="IPR003661">
    <property type="entry name" value="HisK_dim/P_dom"/>
</dbReference>
<dbReference type="SMART" id="SM00448">
    <property type="entry name" value="REC"/>
    <property type="match status" value="1"/>
</dbReference>
<dbReference type="Proteomes" id="UP000239724">
    <property type="component" value="Unassembled WGS sequence"/>
</dbReference>
<dbReference type="Pfam" id="PF02518">
    <property type="entry name" value="HATPase_c"/>
    <property type="match status" value="1"/>
</dbReference>
<keyword evidence="5" id="KW-0418">Kinase</keyword>
<comment type="catalytic activity">
    <reaction evidence="1">
        <text>ATP + protein L-histidine = ADP + protein N-phospho-L-histidine.</text>
        <dbReference type="EC" id="2.7.13.3"/>
    </reaction>
</comment>
<dbReference type="InterPro" id="IPR013656">
    <property type="entry name" value="PAS_4"/>
</dbReference>
<dbReference type="NCBIfam" id="TIGR00229">
    <property type="entry name" value="sensory_box"/>
    <property type="match status" value="2"/>
</dbReference>
<feature type="coiled-coil region" evidence="7">
    <location>
        <begin position="456"/>
        <end position="490"/>
    </location>
</feature>
<dbReference type="InterPro" id="IPR035965">
    <property type="entry name" value="PAS-like_dom_sf"/>
</dbReference>
<feature type="domain" description="PAC" evidence="11">
    <location>
        <begin position="273"/>
        <end position="325"/>
    </location>
</feature>
<evidence type="ECO:0000313" key="13">
    <source>
        <dbReference type="Proteomes" id="UP000239724"/>
    </source>
</evidence>
<dbReference type="Pfam" id="PF00512">
    <property type="entry name" value="HisKA"/>
    <property type="match status" value="1"/>
</dbReference>
<dbReference type="FunFam" id="3.30.450.20:FF:000099">
    <property type="entry name" value="Sensory box sensor histidine kinase"/>
    <property type="match status" value="1"/>
</dbReference>
<dbReference type="InterPro" id="IPR004358">
    <property type="entry name" value="Sig_transdc_His_kin-like_C"/>
</dbReference>
<dbReference type="CDD" id="cd00082">
    <property type="entry name" value="HisKA"/>
    <property type="match status" value="1"/>
</dbReference>
<dbReference type="InterPro" id="IPR000014">
    <property type="entry name" value="PAS"/>
</dbReference>
<feature type="region of interest" description="Disordered" evidence="8">
    <location>
        <begin position="55"/>
        <end position="81"/>
    </location>
</feature>
<dbReference type="PANTHER" id="PTHR43304">
    <property type="entry name" value="PHYTOCHROME-LIKE PROTEIN CPH1"/>
    <property type="match status" value="1"/>
</dbReference>
<dbReference type="InterPro" id="IPR036890">
    <property type="entry name" value="HATPase_C_sf"/>
</dbReference>
<gene>
    <name evidence="12" type="ORF">CCS01_10305</name>
</gene>
<keyword evidence="7" id="KW-0175">Coiled coil</keyword>
<evidence type="ECO:0000256" key="4">
    <source>
        <dbReference type="ARBA" id="ARBA00022679"/>
    </source>
</evidence>
<dbReference type="InterPro" id="IPR001610">
    <property type="entry name" value="PAC"/>
</dbReference>
<dbReference type="PROSITE" id="PS50109">
    <property type="entry name" value="HIS_KIN"/>
    <property type="match status" value="1"/>
</dbReference>
<dbReference type="SMART" id="SM00086">
    <property type="entry name" value="PAC"/>
    <property type="match status" value="2"/>
</dbReference>
<name>A0A2S6NIV4_RHOGL</name>
<dbReference type="SUPFAM" id="SSF55785">
    <property type="entry name" value="PYP-like sensor domain (PAS domain)"/>
    <property type="match status" value="3"/>
</dbReference>
<evidence type="ECO:0000256" key="8">
    <source>
        <dbReference type="SAM" id="MobiDB-lite"/>
    </source>
</evidence>
<accession>A0A2S6NIV4</accession>
<feature type="compositionally biased region" description="Low complexity" evidence="8">
    <location>
        <begin position="71"/>
        <end position="80"/>
    </location>
</feature>
<dbReference type="InterPro" id="IPR013655">
    <property type="entry name" value="PAS_fold_3"/>
</dbReference>
<evidence type="ECO:0000256" key="3">
    <source>
        <dbReference type="ARBA" id="ARBA00022553"/>
    </source>
</evidence>
<keyword evidence="4" id="KW-0808">Transferase</keyword>
<evidence type="ECO:0000313" key="12">
    <source>
        <dbReference type="EMBL" id="PPQ34561.1"/>
    </source>
</evidence>
<comment type="caution">
    <text evidence="12">The sequence shown here is derived from an EMBL/GenBank/DDBJ whole genome shotgun (WGS) entry which is preliminary data.</text>
</comment>
<dbReference type="PROSITE" id="PS50113">
    <property type="entry name" value="PAC"/>
    <property type="match status" value="2"/>
</dbReference>
<evidence type="ECO:0000259" key="11">
    <source>
        <dbReference type="PROSITE" id="PS50113"/>
    </source>
</evidence>
<dbReference type="InterPro" id="IPR001789">
    <property type="entry name" value="Sig_transdc_resp-reg_receiver"/>
</dbReference>
<evidence type="ECO:0000256" key="5">
    <source>
        <dbReference type="ARBA" id="ARBA00022777"/>
    </source>
</evidence>
<dbReference type="GO" id="GO:0000155">
    <property type="term" value="F:phosphorelay sensor kinase activity"/>
    <property type="evidence" value="ECO:0007669"/>
    <property type="project" value="InterPro"/>
</dbReference>
<dbReference type="Gene3D" id="3.40.50.2300">
    <property type="match status" value="1"/>
</dbReference>
<dbReference type="SUPFAM" id="SSF47384">
    <property type="entry name" value="Homodimeric domain of signal transducing histidine kinase"/>
    <property type="match status" value="1"/>
</dbReference>
<dbReference type="EC" id="2.7.13.3" evidence="2"/>
<dbReference type="AlphaFoldDB" id="A0A2S6NIV4"/>
<dbReference type="Pfam" id="PF08448">
    <property type="entry name" value="PAS_4"/>
    <property type="match status" value="1"/>
</dbReference>
<dbReference type="InterPro" id="IPR052162">
    <property type="entry name" value="Sensor_kinase/Photoreceptor"/>
</dbReference>
<dbReference type="SMART" id="SM00387">
    <property type="entry name" value="HATPase_c"/>
    <property type="match status" value="1"/>
</dbReference>
<dbReference type="Pfam" id="PF08447">
    <property type="entry name" value="PAS_3"/>
    <property type="match status" value="2"/>
</dbReference>
<reference evidence="12 13" key="1">
    <citation type="journal article" date="2018" name="Arch. Microbiol.">
        <title>New insights into the metabolic potential of the phototrophic purple bacterium Rhodopila globiformis DSM 161(T) from its draft genome sequence and evidence for a vanadium-dependent nitrogenase.</title>
        <authorList>
            <person name="Imhoff J.F."/>
            <person name="Rahn T."/>
            <person name="Kunzel S."/>
            <person name="Neulinger S.C."/>
        </authorList>
    </citation>
    <scope>NUCLEOTIDE SEQUENCE [LARGE SCALE GENOMIC DNA]</scope>
    <source>
        <strain evidence="12 13">DSM 161</strain>
    </source>
</reference>
<dbReference type="SUPFAM" id="SSF55874">
    <property type="entry name" value="ATPase domain of HSP90 chaperone/DNA topoisomerase II/histidine kinase"/>
    <property type="match status" value="1"/>
</dbReference>
<evidence type="ECO:0000256" key="2">
    <source>
        <dbReference type="ARBA" id="ARBA00012438"/>
    </source>
</evidence>
<proteinExistence type="predicted"/>
<sequence>MVGRLWYYANETMAPRQPATTDREAPVLKSLTARLLRAAGSALLAAARRLQADATGPPPGLAHGWAEPGNPATAPDPATAKAREHAMRIALESTGDSVLVLSADERIVYLNRRARAQIADGRNLIGVPFWTTFPDIVGGAFWTALQRCKADRQPNSAEGFYAPLGRHFEGRLFPAEDGSVTVFFRDVTEQRRSERTLAESESRFRAAVQALNGILWTNSAAGAMDGEQPGWAALTGQIRDEYQGFGWAQAVHPEDRQPTIDAWNAAVAARRPFVFEHRVRRHDGVWRHFTIRAVPVLQPDGAIHEWVGVHTDVTEQREAEAALARSEQRLRLATESAGIGTWELELATGRAVRSPGHAAIFGDDLPDDAWSNATFLSHVLPEDRARLDQIRRDALKTFSGWQFECRIRRARDGAVRWIEARGAPVRDADGTVARYVGIVIDVTGRKEIQAAQARSAEILEQRVAERTRELARQIAEREKAEAALMQAQRLEAVGQLTGGVAHDFNNLLTAVIGNLDLLARRLPDDRLRRYVDVAMAAARRGGELTQQLLAFARKQNVRPRPVDVNAVAVAMRSLLGRSLGGLVTIETDLAAGAWPALSDPAQLEAILLNLAINARDAMPTGGRLRIATRNVDAGSPGLPPGLDPGDYVVVAVQDTGSGMPPEVAAKAFEPFFTTKEIGAGSGLGLSQVLGIASQFGGTARLDSRVGEGTTVEVFLPRSAAAARSPGLDAVPAAATDAPAAPGAAILVVDDEDAVREVNAAMLQDDGYVVRQAGSRAAALVAIQDGRFDLALVDYAMPDMRGTEFVRQARRRQPGLRVVYVTGNAEPLVADMGDRRDPVLAKPYSPAVLLAAVRDALADRHAGEGAE</sequence>
<dbReference type="Gene3D" id="2.10.70.100">
    <property type="match status" value="1"/>
</dbReference>
<organism evidence="12 13">
    <name type="scientific">Rhodopila globiformis</name>
    <name type="common">Rhodopseudomonas globiformis</name>
    <dbReference type="NCBI Taxonomy" id="1071"/>
    <lineage>
        <taxon>Bacteria</taxon>
        <taxon>Pseudomonadati</taxon>
        <taxon>Pseudomonadota</taxon>
        <taxon>Alphaproteobacteria</taxon>
        <taxon>Acetobacterales</taxon>
        <taxon>Acetobacteraceae</taxon>
        <taxon>Rhodopila</taxon>
    </lineage>
</organism>
<dbReference type="PANTHER" id="PTHR43304:SF1">
    <property type="entry name" value="PAC DOMAIN-CONTAINING PROTEIN"/>
    <property type="match status" value="1"/>
</dbReference>
<evidence type="ECO:0000259" key="9">
    <source>
        <dbReference type="PROSITE" id="PS50109"/>
    </source>
</evidence>
<keyword evidence="3 6" id="KW-0597">Phosphoprotein</keyword>
<dbReference type="InterPro" id="IPR036097">
    <property type="entry name" value="HisK_dim/P_sf"/>
</dbReference>
<protein>
    <recommendedName>
        <fullName evidence="2">histidine kinase</fullName>
        <ecNumber evidence="2">2.7.13.3</ecNumber>
    </recommendedName>
</protein>
<dbReference type="InterPro" id="IPR005467">
    <property type="entry name" value="His_kinase_dom"/>
</dbReference>
<dbReference type="Gene3D" id="3.30.450.20">
    <property type="entry name" value="PAS domain"/>
    <property type="match status" value="3"/>
</dbReference>
<dbReference type="InterPro" id="IPR003594">
    <property type="entry name" value="HATPase_dom"/>
</dbReference>
<dbReference type="SUPFAM" id="SSF52172">
    <property type="entry name" value="CheY-like"/>
    <property type="match status" value="1"/>
</dbReference>
<feature type="domain" description="Histidine kinase" evidence="9">
    <location>
        <begin position="499"/>
        <end position="719"/>
    </location>
</feature>
<feature type="domain" description="Response regulatory" evidence="10">
    <location>
        <begin position="744"/>
        <end position="856"/>
    </location>
</feature>
<dbReference type="PROSITE" id="PS50110">
    <property type="entry name" value="RESPONSE_REGULATORY"/>
    <property type="match status" value="1"/>
</dbReference>
<dbReference type="Gene3D" id="1.10.287.130">
    <property type="match status" value="1"/>
</dbReference>
<dbReference type="Gene3D" id="3.30.565.10">
    <property type="entry name" value="Histidine kinase-like ATPase, C-terminal domain"/>
    <property type="match status" value="1"/>
</dbReference>
<evidence type="ECO:0000256" key="7">
    <source>
        <dbReference type="SAM" id="Coils"/>
    </source>
</evidence>
<dbReference type="InterPro" id="IPR011006">
    <property type="entry name" value="CheY-like_superfamily"/>
</dbReference>
<dbReference type="EMBL" id="NHRY01000102">
    <property type="protein sequence ID" value="PPQ34561.1"/>
    <property type="molecule type" value="Genomic_DNA"/>
</dbReference>
<keyword evidence="13" id="KW-1185">Reference proteome</keyword>
<dbReference type="InterPro" id="IPR000700">
    <property type="entry name" value="PAS-assoc_C"/>
</dbReference>
<feature type="domain" description="PAC" evidence="11">
    <location>
        <begin position="401"/>
        <end position="454"/>
    </location>
</feature>
<dbReference type="Pfam" id="PF00072">
    <property type="entry name" value="Response_reg"/>
    <property type="match status" value="1"/>
</dbReference>
<dbReference type="PRINTS" id="PR00344">
    <property type="entry name" value="BCTRLSENSOR"/>
</dbReference>
<evidence type="ECO:0000259" key="10">
    <source>
        <dbReference type="PROSITE" id="PS50110"/>
    </source>
</evidence>
<dbReference type="CDD" id="cd00156">
    <property type="entry name" value="REC"/>
    <property type="match status" value="1"/>
</dbReference>